<sequence length="52" mass="5981">MKLVETGGINCVLESLRMSPVDVTPKTKGSKKLPKRSIKRKRCKERTRVKRL</sequence>
<dbReference type="EMBL" id="LXQA010136338">
    <property type="protein sequence ID" value="MCI23485.1"/>
    <property type="molecule type" value="Genomic_DNA"/>
</dbReference>
<feature type="region of interest" description="Disordered" evidence="1">
    <location>
        <begin position="22"/>
        <end position="52"/>
    </location>
</feature>
<evidence type="ECO:0000313" key="2">
    <source>
        <dbReference type="EMBL" id="MCI23485.1"/>
    </source>
</evidence>
<protein>
    <submittedName>
        <fullName evidence="2">Uncharacterized protein</fullName>
    </submittedName>
</protein>
<comment type="caution">
    <text evidence="2">The sequence shown here is derived from an EMBL/GenBank/DDBJ whole genome shotgun (WGS) entry which is preliminary data.</text>
</comment>
<evidence type="ECO:0000313" key="3">
    <source>
        <dbReference type="Proteomes" id="UP000265520"/>
    </source>
</evidence>
<dbReference type="AlphaFoldDB" id="A0A392QJM2"/>
<reference evidence="2 3" key="1">
    <citation type="journal article" date="2018" name="Front. Plant Sci.">
        <title>Red Clover (Trifolium pratense) and Zigzag Clover (T. medium) - A Picture of Genomic Similarities and Differences.</title>
        <authorList>
            <person name="Dluhosova J."/>
            <person name="Istvanek J."/>
            <person name="Nedelnik J."/>
            <person name="Repkova J."/>
        </authorList>
    </citation>
    <scope>NUCLEOTIDE SEQUENCE [LARGE SCALE GENOMIC DNA]</scope>
    <source>
        <strain evidence="3">cv. 10/8</strain>
        <tissue evidence="2">Leaf</tissue>
    </source>
</reference>
<keyword evidence="3" id="KW-1185">Reference proteome</keyword>
<organism evidence="2 3">
    <name type="scientific">Trifolium medium</name>
    <dbReference type="NCBI Taxonomy" id="97028"/>
    <lineage>
        <taxon>Eukaryota</taxon>
        <taxon>Viridiplantae</taxon>
        <taxon>Streptophyta</taxon>
        <taxon>Embryophyta</taxon>
        <taxon>Tracheophyta</taxon>
        <taxon>Spermatophyta</taxon>
        <taxon>Magnoliopsida</taxon>
        <taxon>eudicotyledons</taxon>
        <taxon>Gunneridae</taxon>
        <taxon>Pentapetalae</taxon>
        <taxon>rosids</taxon>
        <taxon>fabids</taxon>
        <taxon>Fabales</taxon>
        <taxon>Fabaceae</taxon>
        <taxon>Papilionoideae</taxon>
        <taxon>50 kb inversion clade</taxon>
        <taxon>NPAAA clade</taxon>
        <taxon>Hologalegina</taxon>
        <taxon>IRL clade</taxon>
        <taxon>Trifolieae</taxon>
        <taxon>Trifolium</taxon>
    </lineage>
</organism>
<feature type="compositionally biased region" description="Basic residues" evidence="1">
    <location>
        <begin position="28"/>
        <end position="52"/>
    </location>
</feature>
<accession>A0A392QJM2</accession>
<evidence type="ECO:0000256" key="1">
    <source>
        <dbReference type="SAM" id="MobiDB-lite"/>
    </source>
</evidence>
<dbReference type="Proteomes" id="UP000265520">
    <property type="component" value="Unassembled WGS sequence"/>
</dbReference>
<proteinExistence type="predicted"/>
<name>A0A392QJM2_9FABA</name>